<accession>A0A6A6EDW0</accession>
<organism evidence="1 2">
    <name type="scientific">Zopfia rhizophila CBS 207.26</name>
    <dbReference type="NCBI Taxonomy" id="1314779"/>
    <lineage>
        <taxon>Eukaryota</taxon>
        <taxon>Fungi</taxon>
        <taxon>Dikarya</taxon>
        <taxon>Ascomycota</taxon>
        <taxon>Pezizomycotina</taxon>
        <taxon>Dothideomycetes</taxon>
        <taxon>Dothideomycetes incertae sedis</taxon>
        <taxon>Zopfiaceae</taxon>
        <taxon>Zopfia</taxon>
    </lineage>
</organism>
<dbReference type="OrthoDB" id="2342176at2759"/>
<evidence type="ECO:0000313" key="2">
    <source>
        <dbReference type="Proteomes" id="UP000800200"/>
    </source>
</evidence>
<dbReference type="Proteomes" id="UP000800200">
    <property type="component" value="Unassembled WGS sequence"/>
</dbReference>
<dbReference type="PANTHER" id="PTHR28181">
    <property type="entry name" value="UPF0655 PROTEIN YCR015C"/>
    <property type="match status" value="1"/>
</dbReference>
<keyword evidence="2" id="KW-1185">Reference proteome</keyword>
<evidence type="ECO:0000313" key="1">
    <source>
        <dbReference type="EMBL" id="KAF2190197.1"/>
    </source>
</evidence>
<proteinExistence type="predicted"/>
<dbReference type="SUPFAM" id="SSF56784">
    <property type="entry name" value="HAD-like"/>
    <property type="match status" value="1"/>
</dbReference>
<dbReference type="AlphaFoldDB" id="A0A6A6EDW0"/>
<dbReference type="EMBL" id="ML994619">
    <property type="protein sequence ID" value="KAF2190197.1"/>
    <property type="molecule type" value="Genomic_DNA"/>
</dbReference>
<gene>
    <name evidence="1" type="ORF">K469DRAFT_723051</name>
</gene>
<sequence length="220" mass="24961">MHVTPGKVDDGIILATKRYHERLRVSRVDASSIGTKRKIICFTDTGYILFNNFGRSNECRKILDEQIHSGERSFRDVSEEMWRSLDVPFDDGFEVMEDALDIDLLDHFLGEERSKHIYIVANDVTISSDGHKWKTDEAKLQSDDGTIPMLVFIGDGVTDLPAAREVDRGVIKIVKVDDQKTKSQSLPSNFNPLVNMWRPVYSKSAIPIFAALAPRDEMFV</sequence>
<dbReference type="PANTHER" id="PTHR28181:SF2">
    <property type="entry name" value="PHOSPHORIC MONOESTER HYDROLASE"/>
    <property type="match status" value="1"/>
</dbReference>
<protein>
    <submittedName>
        <fullName evidence="1">Uncharacterized protein</fullName>
    </submittedName>
</protein>
<reference evidence="1" key="1">
    <citation type="journal article" date="2020" name="Stud. Mycol.">
        <title>101 Dothideomycetes genomes: a test case for predicting lifestyles and emergence of pathogens.</title>
        <authorList>
            <person name="Haridas S."/>
            <person name="Albert R."/>
            <person name="Binder M."/>
            <person name="Bloem J."/>
            <person name="Labutti K."/>
            <person name="Salamov A."/>
            <person name="Andreopoulos B."/>
            <person name="Baker S."/>
            <person name="Barry K."/>
            <person name="Bills G."/>
            <person name="Bluhm B."/>
            <person name="Cannon C."/>
            <person name="Castanera R."/>
            <person name="Culley D."/>
            <person name="Daum C."/>
            <person name="Ezra D."/>
            <person name="Gonzalez J."/>
            <person name="Henrissat B."/>
            <person name="Kuo A."/>
            <person name="Liang C."/>
            <person name="Lipzen A."/>
            <person name="Lutzoni F."/>
            <person name="Magnuson J."/>
            <person name="Mondo S."/>
            <person name="Nolan M."/>
            <person name="Ohm R."/>
            <person name="Pangilinan J."/>
            <person name="Park H.-J."/>
            <person name="Ramirez L."/>
            <person name="Alfaro M."/>
            <person name="Sun H."/>
            <person name="Tritt A."/>
            <person name="Yoshinaga Y."/>
            <person name="Zwiers L.-H."/>
            <person name="Turgeon B."/>
            <person name="Goodwin S."/>
            <person name="Spatafora J."/>
            <person name="Crous P."/>
            <person name="Grigoriev I."/>
        </authorList>
    </citation>
    <scope>NUCLEOTIDE SEQUENCE</scope>
    <source>
        <strain evidence="1">CBS 207.26</strain>
    </source>
</reference>
<dbReference type="InterPro" id="IPR036412">
    <property type="entry name" value="HAD-like_sf"/>
</dbReference>
<dbReference type="InterPro" id="IPR050849">
    <property type="entry name" value="HAD-like_hydrolase_phosphatase"/>
</dbReference>
<name>A0A6A6EDW0_9PEZI</name>